<comment type="caution">
    <text evidence="5">The sequence shown here is derived from an EMBL/GenBank/DDBJ whole genome shotgun (WGS) entry which is preliminary data.</text>
</comment>
<dbReference type="SUPFAM" id="SSF53163">
    <property type="entry name" value="HybD-like"/>
    <property type="match status" value="1"/>
</dbReference>
<keyword evidence="3" id="KW-0064">Aspartyl protease</keyword>
<dbReference type="RefSeq" id="WP_106203593.1">
    <property type="nucleotide sequence ID" value="NZ_PVTD01000001.1"/>
</dbReference>
<evidence type="ECO:0000256" key="4">
    <source>
        <dbReference type="ARBA" id="ARBA00022801"/>
    </source>
</evidence>
<dbReference type="InterPro" id="IPR000671">
    <property type="entry name" value="Peptidase_A31"/>
</dbReference>
<organism evidence="5 6">
    <name type="scientific">Aliiruegeria haliotis</name>
    <dbReference type="NCBI Taxonomy" id="1280846"/>
    <lineage>
        <taxon>Bacteria</taxon>
        <taxon>Pseudomonadati</taxon>
        <taxon>Pseudomonadota</taxon>
        <taxon>Alphaproteobacteria</taxon>
        <taxon>Rhodobacterales</taxon>
        <taxon>Roseobacteraceae</taxon>
        <taxon>Aliiruegeria</taxon>
    </lineage>
</organism>
<evidence type="ECO:0000313" key="5">
    <source>
        <dbReference type="EMBL" id="PRY26885.1"/>
    </source>
</evidence>
<dbReference type="PANTHER" id="PTHR30302">
    <property type="entry name" value="HYDROGENASE 1 MATURATION PROTEASE"/>
    <property type="match status" value="1"/>
</dbReference>
<dbReference type="GO" id="GO:0016485">
    <property type="term" value="P:protein processing"/>
    <property type="evidence" value="ECO:0007669"/>
    <property type="project" value="TreeGrafter"/>
</dbReference>
<reference evidence="5 6" key="1">
    <citation type="submission" date="2018-03" db="EMBL/GenBank/DDBJ databases">
        <title>Genomic Encyclopedia of Archaeal and Bacterial Type Strains, Phase II (KMG-II): from individual species to whole genera.</title>
        <authorList>
            <person name="Goeker M."/>
        </authorList>
    </citation>
    <scope>NUCLEOTIDE SEQUENCE [LARGE SCALE GENOMIC DNA]</scope>
    <source>
        <strain evidence="5 6">DSM 29328</strain>
    </source>
</reference>
<gene>
    <name evidence="5" type="ORF">CLV78_101989</name>
</gene>
<dbReference type="GO" id="GO:0004190">
    <property type="term" value="F:aspartic-type endopeptidase activity"/>
    <property type="evidence" value="ECO:0007669"/>
    <property type="project" value="UniProtKB-KW"/>
</dbReference>
<evidence type="ECO:0000313" key="6">
    <source>
        <dbReference type="Proteomes" id="UP000239480"/>
    </source>
</evidence>
<comment type="similarity">
    <text evidence="1">Belongs to the peptidase A31 family.</text>
</comment>
<name>A0A2T0S0E6_9RHOB</name>
<keyword evidence="4" id="KW-0378">Hydrolase</keyword>
<evidence type="ECO:0000256" key="1">
    <source>
        <dbReference type="ARBA" id="ARBA00006814"/>
    </source>
</evidence>
<accession>A0A2T0S0E6</accession>
<keyword evidence="6" id="KW-1185">Reference proteome</keyword>
<sequence>MTPASLVRRISSTCRWIVADRRLVIGFGNAMRRDDGVGPWIATRLADGGLRARVWSADGMGLIWIFGTETNLTLIDATRSGSAPGSIVRFDAIKTSLPRPLFHNSTHEFGLAEAVETARRLGRLPDRLEVIGIEGADFTARAGLSAEVARAASAVVAELTQAVR</sequence>
<dbReference type="GO" id="GO:0008047">
    <property type="term" value="F:enzyme activator activity"/>
    <property type="evidence" value="ECO:0007669"/>
    <property type="project" value="InterPro"/>
</dbReference>
<dbReference type="PANTHER" id="PTHR30302:SF1">
    <property type="entry name" value="HYDROGENASE 2 MATURATION PROTEASE"/>
    <property type="match status" value="1"/>
</dbReference>
<dbReference type="Proteomes" id="UP000239480">
    <property type="component" value="Unassembled WGS sequence"/>
</dbReference>
<keyword evidence="2 5" id="KW-0645">Protease</keyword>
<dbReference type="EMBL" id="PVTD01000001">
    <property type="protein sequence ID" value="PRY26885.1"/>
    <property type="molecule type" value="Genomic_DNA"/>
</dbReference>
<protein>
    <submittedName>
        <fullName evidence="5">Hydrogenase maturation protease</fullName>
    </submittedName>
</protein>
<evidence type="ECO:0000256" key="3">
    <source>
        <dbReference type="ARBA" id="ARBA00022750"/>
    </source>
</evidence>
<dbReference type="Gene3D" id="3.40.50.1450">
    <property type="entry name" value="HybD-like"/>
    <property type="match status" value="1"/>
</dbReference>
<dbReference type="NCBIfam" id="TIGR00072">
    <property type="entry name" value="hydrog_prot"/>
    <property type="match status" value="1"/>
</dbReference>
<dbReference type="AlphaFoldDB" id="A0A2T0S0E6"/>
<proteinExistence type="inferred from homology"/>
<evidence type="ECO:0000256" key="2">
    <source>
        <dbReference type="ARBA" id="ARBA00022670"/>
    </source>
</evidence>
<dbReference type="InterPro" id="IPR023430">
    <property type="entry name" value="Pept_HybD-like_dom_sf"/>
</dbReference>
<dbReference type="CDD" id="cd00518">
    <property type="entry name" value="H2MP"/>
    <property type="match status" value="1"/>
</dbReference>
<dbReference type="Pfam" id="PF01750">
    <property type="entry name" value="HycI"/>
    <property type="match status" value="1"/>
</dbReference>